<proteinExistence type="predicted"/>
<comment type="caution">
    <text evidence="1">The sequence shown here is derived from an EMBL/GenBank/DDBJ whole genome shotgun (WGS) entry which is preliminary data.</text>
</comment>
<organism evidence="1 2">
    <name type="scientific">Psychroflexus maritimus</name>
    <dbReference type="NCBI Taxonomy" id="2714865"/>
    <lineage>
        <taxon>Bacteria</taxon>
        <taxon>Pseudomonadati</taxon>
        <taxon>Bacteroidota</taxon>
        <taxon>Flavobacteriia</taxon>
        <taxon>Flavobacteriales</taxon>
        <taxon>Flavobacteriaceae</taxon>
        <taxon>Psychroflexus</taxon>
    </lineage>
</organism>
<accession>A0A967E314</accession>
<dbReference type="AlphaFoldDB" id="A0A967E314"/>
<dbReference type="Proteomes" id="UP000643701">
    <property type="component" value="Unassembled WGS sequence"/>
</dbReference>
<keyword evidence="2" id="KW-1185">Reference proteome</keyword>
<protein>
    <submittedName>
        <fullName evidence="1">Uncharacterized protein</fullName>
    </submittedName>
</protein>
<evidence type="ECO:0000313" key="1">
    <source>
        <dbReference type="EMBL" id="NGZ90259.1"/>
    </source>
</evidence>
<reference evidence="1" key="1">
    <citation type="submission" date="2020-03" db="EMBL/GenBank/DDBJ databases">
        <title>Psychroflexus Maritimus sp. nov., isolate from marine sediment.</title>
        <authorList>
            <person name="Zhong Y.-L."/>
        </authorList>
    </citation>
    <scope>NUCLEOTIDE SEQUENCE</scope>
    <source>
        <strain evidence="1">C1</strain>
    </source>
</reference>
<gene>
    <name evidence="1" type="ORF">G7034_08330</name>
</gene>
<dbReference type="RefSeq" id="WP_166400510.1">
    <property type="nucleotide sequence ID" value="NZ_JAANAS010000061.1"/>
</dbReference>
<evidence type="ECO:0000313" key="2">
    <source>
        <dbReference type="Proteomes" id="UP000643701"/>
    </source>
</evidence>
<dbReference type="EMBL" id="JAANAS010000061">
    <property type="protein sequence ID" value="NGZ90259.1"/>
    <property type="molecule type" value="Genomic_DNA"/>
</dbReference>
<sequence>MVLEVYCIGFSGRELENSFDYYTKKAGYNIAMKTTGGIYKQALKLEYQAEIQASQIPIIIELPFKSPPLLGPK</sequence>
<name>A0A967E314_9FLAO</name>